<dbReference type="AlphaFoldDB" id="A0AAN6ZXH7"/>
<name>A0AAN6ZXH7_9PEZI</name>
<accession>A0AAN6ZXH7</accession>
<gene>
    <name evidence="2" type="ORF">C8A00DRAFT_43355</name>
</gene>
<reference evidence="2" key="2">
    <citation type="submission" date="2023-05" db="EMBL/GenBank/DDBJ databases">
        <authorList>
            <consortium name="Lawrence Berkeley National Laboratory"/>
            <person name="Steindorff A."/>
            <person name="Hensen N."/>
            <person name="Bonometti L."/>
            <person name="Westerberg I."/>
            <person name="Brannstrom I.O."/>
            <person name="Guillou S."/>
            <person name="Cros-Aarteil S."/>
            <person name="Calhoun S."/>
            <person name="Haridas S."/>
            <person name="Kuo A."/>
            <person name="Mondo S."/>
            <person name="Pangilinan J."/>
            <person name="Riley R."/>
            <person name="Labutti K."/>
            <person name="Andreopoulos B."/>
            <person name="Lipzen A."/>
            <person name="Chen C."/>
            <person name="Yanf M."/>
            <person name="Daum C."/>
            <person name="Ng V."/>
            <person name="Clum A."/>
            <person name="Ohm R."/>
            <person name="Martin F."/>
            <person name="Silar P."/>
            <person name="Natvig D."/>
            <person name="Lalanne C."/>
            <person name="Gautier V."/>
            <person name="Ament-Velasquez S.L."/>
            <person name="Kruys A."/>
            <person name="Hutchinson M.I."/>
            <person name="Powell A.J."/>
            <person name="Barry K."/>
            <person name="Miller A.N."/>
            <person name="Grigoriev I.V."/>
            <person name="Debuchy R."/>
            <person name="Gladieux P."/>
            <person name="Thoren M.H."/>
            <person name="Johannesson H."/>
        </authorList>
    </citation>
    <scope>NUCLEOTIDE SEQUENCE</scope>
    <source>
        <strain evidence="2">CBS 538.74</strain>
    </source>
</reference>
<keyword evidence="3" id="KW-1185">Reference proteome</keyword>
<protein>
    <submittedName>
        <fullName evidence="2">Uncharacterized protein</fullName>
    </submittedName>
</protein>
<keyword evidence="1" id="KW-1133">Transmembrane helix</keyword>
<dbReference type="Proteomes" id="UP001302745">
    <property type="component" value="Unassembled WGS sequence"/>
</dbReference>
<dbReference type="EMBL" id="MU856930">
    <property type="protein sequence ID" value="KAK4153789.1"/>
    <property type="molecule type" value="Genomic_DNA"/>
</dbReference>
<reference evidence="2" key="1">
    <citation type="journal article" date="2023" name="Mol. Phylogenet. Evol.">
        <title>Genome-scale phylogeny and comparative genomics of the fungal order Sordariales.</title>
        <authorList>
            <person name="Hensen N."/>
            <person name="Bonometti L."/>
            <person name="Westerberg I."/>
            <person name="Brannstrom I.O."/>
            <person name="Guillou S."/>
            <person name="Cros-Aarteil S."/>
            <person name="Calhoun S."/>
            <person name="Haridas S."/>
            <person name="Kuo A."/>
            <person name="Mondo S."/>
            <person name="Pangilinan J."/>
            <person name="Riley R."/>
            <person name="LaButti K."/>
            <person name="Andreopoulos B."/>
            <person name="Lipzen A."/>
            <person name="Chen C."/>
            <person name="Yan M."/>
            <person name="Daum C."/>
            <person name="Ng V."/>
            <person name="Clum A."/>
            <person name="Steindorff A."/>
            <person name="Ohm R.A."/>
            <person name="Martin F."/>
            <person name="Silar P."/>
            <person name="Natvig D.O."/>
            <person name="Lalanne C."/>
            <person name="Gautier V."/>
            <person name="Ament-Velasquez S.L."/>
            <person name="Kruys A."/>
            <person name="Hutchinson M.I."/>
            <person name="Powell A.J."/>
            <person name="Barry K."/>
            <person name="Miller A.N."/>
            <person name="Grigoriev I.V."/>
            <person name="Debuchy R."/>
            <person name="Gladieux P."/>
            <person name="Hiltunen Thoren M."/>
            <person name="Johannesson H."/>
        </authorList>
    </citation>
    <scope>NUCLEOTIDE SEQUENCE</scope>
    <source>
        <strain evidence="2">CBS 538.74</strain>
    </source>
</reference>
<proteinExistence type="predicted"/>
<keyword evidence="1" id="KW-0472">Membrane</keyword>
<comment type="caution">
    <text evidence="2">The sequence shown here is derived from an EMBL/GenBank/DDBJ whole genome shotgun (WGS) entry which is preliminary data.</text>
</comment>
<evidence type="ECO:0000313" key="3">
    <source>
        <dbReference type="Proteomes" id="UP001302745"/>
    </source>
</evidence>
<keyword evidence="1" id="KW-0812">Transmembrane</keyword>
<organism evidence="2 3">
    <name type="scientific">Chaetomidium leptoderma</name>
    <dbReference type="NCBI Taxonomy" id="669021"/>
    <lineage>
        <taxon>Eukaryota</taxon>
        <taxon>Fungi</taxon>
        <taxon>Dikarya</taxon>
        <taxon>Ascomycota</taxon>
        <taxon>Pezizomycotina</taxon>
        <taxon>Sordariomycetes</taxon>
        <taxon>Sordariomycetidae</taxon>
        <taxon>Sordariales</taxon>
        <taxon>Chaetomiaceae</taxon>
        <taxon>Chaetomidium</taxon>
    </lineage>
</organism>
<evidence type="ECO:0000256" key="1">
    <source>
        <dbReference type="SAM" id="Phobius"/>
    </source>
</evidence>
<evidence type="ECO:0000313" key="2">
    <source>
        <dbReference type="EMBL" id="KAK4153789.1"/>
    </source>
</evidence>
<feature type="transmembrane region" description="Helical" evidence="1">
    <location>
        <begin position="17"/>
        <end position="37"/>
    </location>
</feature>
<sequence>MAVTTPRTHKDGKPQNVVLVLASVLLLGLLFDARWSLFNTRTAPRPPAVAPPTPPPGLSPPSHYTFSPLSIIPAFIAVASAPNRITTKITAAPCFQPSAVIQVHSALRNLEQPARELAIWLRVGDNHRLPSFSTQSNRSRQELDSTHAICNAASQNFGGIDNKIYGVLNCASAVVEQVKLQHLEEFEESIWAFHPDEEDLGVYDDLDLVGSVNSHEAVILNRSAATFLAELHRQHLPALLNLFDRQGHEQSLRGQLERLKGNIDGVAERVEQVISPDWVKAASPGLDEYNILHSRRPGLVRRIAFWARGLAFEYPCRQGLDFDNPQEEVSDHFYYAGLDTSPDGHYYYASTWRCILAARRTLEEKVLPLMRQTQADVVDALALYDRAVAAGESLRGELRQLIAGRGWESVEEVRIGMTPGDGHWIELPRPGAQPLRALRNVTIWRRNILPLGRDTVDQLERAARRFTHL</sequence>